<dbReference type="InterPro" id="IPR002035">
    <property type="entry name" value="VWF_A"/>
</dbReference>
<feature type="region of interest" description="Disordered" evidence="1">
    <location>
        <begin position="1"/>
        <end position="124"/>
    </location>
</feature>
<sequence>MGIRSLLRNAFGLGKPASGDEPGVPQQNAGPEGAAAGAVTVPAQTTAERAGEPTVPDPGPLGPIPTPGPPRPEPVPEPEPSPTPMPKPKPVPEPEPAPAPPPNPVPEPAPGPEPEPSPAMGGAAVSLEKVQQQAPALVSLYKSAGVSLRKQGLAGQRAAVYLVLDRSGSMRPYYKDGSVQHLAEQTLGLAANLDDDGVVPVVFFSTDVDGTAEIDLGNYEGRIGELHASYGHMGRTNYHWAMKAVIDHYQASGATDPAFVVFQTDGAPYSKPAAEKALCEAAHLPIFWQFVGFGDPEGKGFDFLRRLDDLPVPGRRVVDNAGFFHAGREPMSLTHDELYKELMVEFPDWLAEARAAGIVR</sequence>
<dbReference type="Gene3D" id="3.40.50.410">
    <property type="entry name" value="von Willebrand factor, type A domain"/>
    <property type="match status" value="1"/>
</dbReference>
<evidence type="ECO:0000313" key="4">
    <source>
        <dbReference type="Proteomes" id="UP000587462"/>
    </source>
</evidence>
<evidence type="ECO:0000259" key="2">
    <source>
        <dbReference type="SMART" id="SM00327"/>
    </source>
</evidence>
<feature type="domain" description="VWFA" evidence="2">
    <location>
        <begin position="157"/>
        <end position="331"/>
    </location>
</feature>
<dbReference type="Pfam" id="PF10138">
    <property type="entry name" value="vWA-TerF-like"/>
    <property type="match status" value="1"/>
</dbReference>
<proteinExistence type="predicted"/>
<dbReference type="InterPro" id="IPR036465">
    <property type="entry name" value="vWFA_dom_sf"/>
</dbReference>
<dbReference type="EMBL" id="JABBXF010000006">
    <property type="protein sequence ID" value="NVK76869.1"/>
    <property type="molecule type" value="Genomic_DNA"/>
</dbReference>
<name>A0A7Y7B130_STRMO</name>
<evidence type="ECO:0000313" key="3">
    <source>
        <dbReference type="EMBL" id="NVK76869.1"/>
    </source>
</evidence>
<dbReference type="SMART" id="SM00327">
    <property type="entry name" value="VWA"/>
    <property type="match status" value="1"/>
</dbReference>
<dbReference type="AlphaFoldDB" id="A0A7Y7B130"/>
<protein>
    <submittedName>
        <fullName evidence="3">VWA domain-containing protein</fullName>
    </submittedName>
</protein>
<organism evidence="3 4">
    <name type="scientific">Streptomyces morookaense</name>
    <name type="common">Streptoverticillium morookaense</name>
    <dbReference type="NCBI Taxonomy" id="1970"/>
    <lineage>
        <taxon>Bacteria</taxon>
        <taxon>Bacillati</taxon>
        <taxon>Actinomycetota</taxon>
        <taxon>Actinomycetes</taxon>
        <taxon>Kitasatosporales</taxon>
        <taxon>Streptomycetaceae</taxon>
        <taxon>Streptomyces</taxon>
    </lineage>
</organism>
<dbReference type="InterPro" id="IPR019303">
    <property type="entry name" value="vWA_TerF_C"/>
</dbReference>
<dbReference type="RefSeq" id="WP_171078650.1">
    <property type="nucleotide sequence ID" value="NZ_BNBU01000004.1"/>
</dbReference>
<comment type="caution">
    <text evidence="3">The sequence shown here is derived from an EMBL/GenBank/DDBJ whole genome shotgun (WGS) entry which is preliminary data.</text>
</comment>
<dbReference type="Proteomes" id="UP000587462">
    <property type="component" value="Unassembled WGS sequence"/>
</dbReference>
<accession>A0A7Y7B130</accession>
<gene>
    <name evidence="3" type="ORF">HG542_04270</name>
</gene>
<dbReference type="SUPFAM" id="SSF53300">
    <property type="entry name" value="vWA-like"/>
    <property type="match status" value="1"/>
</dbReference>
<evidence type="ECO:0000256" key="1">
    <source>
        <dbReference type="SAM" id="MobiDB-lite"/>
    </source>
</evidence>
<dbReference type="CDD" id="cd00198">
    <property type="entry name" value="vWFA"/>
    <property type="match status" value="1"/>
</dbReference>
<reference evidence="3 4" key="1">
    <citation type="submission" date="2020-04" db="EMBL/GenBank/DDBJ databases">
        <title>Draft Genome Sequence of Streptomyces morookaense DSM 40503, an 8-azaguanine-producing strain.</title>
        <authorList>
            <person name="Qi J."/>
            <person name="Gao J.-M."/>
        </authorList>
    </citation>
    <scope>NUCLEOTIDE SEQUENCE [LARGE SCALE GENOMIC DNA]</scope>
    <source>
        <strain evidence="3 4">DSM 40503</strain>
    </source>
</reference>
<keyword evidence="4" id="KW-1185">Reference proteome</keyword>
<feature type="compositionally biased region" description="Pro residues" evidence="1">
    <location>
        <begin position="55"/>
        <end position="117"/>
    </location>
</feature>